<dbReference type="RefSeq" id="WP_350351678.1">
    <property type="nucleotide sequence ID" value="NZ_CP158357.1"/>
</dbReference>
<keyword evidence="1" id="KW-0378">Hydrolase</keyword>
<organism evidence="1">
    <name type="scientific">Microbacterium sp. A8/3-1</name>
    <dbReference type="NCBI Taxonomy" id="3160749"/>
    <lineage>
        <taxon>Bacteria</taxon>
        <taxon>Bacillati</taxon>
        <taxon>Actinomycetota</taxon>
        <taxon>Actinomycetes</taxon>
        <taxon>Micrococcales</taxon>
        <taxon>Microbacteriaceae</taxon>
        <taxon>Microbacterium</taxon>
    </lineage>
</organism>
<dbReference type="InterPro" id="IPR035959">
    <property type="entry name" value="RutC-like_sf"/>
</dbReference>
<sequence>MTTYAAVPGPAHIHPFANVVAGDDLIFLSGVAASGDTVEEQVRSTIDTVRELLADVQSSLAEVVFYRIVVTDRADVDTVNDVMKELLPEPRPACGILIIGQLVEPFLKFELELIAHRGARLVTPAATAE</sequence>
<dbReference type="SUPFAM" id="SSF55298">
    <property type="entry name" value="YjgF-like"/>
    <property type="match status" value="1"/>
</dbReference>
<protein>
    <submittedName>
        <fullName evidence="1">Rid family hydrolase</fullName>
    </submittedName>
</protein>
<dbReference type="AlphaFoldDB" id="A0AAU7VX62"/>
<reference evidence="1" key="1">
    <citation type="submission" date="2024-06" db="EMBL/GenBank/DDBJ databases">
        <title>Draft genome sequence of Microbacterium sp. strain A8/3-1, isolated from Oxytropis tragacanthoides Fisch. ex DC. Root nodules in the Altai region of Russia.</title>
        <authorList>
            <person name="Sazanova A."/>
            <person name="Guro P."/>
            <person name="Kuznetsova I."/>
            <person name="Belimov A."/>
            <person name="Safronova V."/>
        </authorList>
    </citation>
    <scope>NUCLEOTIDE SEQUENCE</scope>
    <source>
        <strain evidence="1">A8/3-1</strain>
    </source>
</reference>
<name>A0AAU7VX62_9MICO</name>
<gene>
    <name evidence="1" type="ORF">ABS642_21310</name>
</gene>
<proteinExistence type="predicted"/>
<dbReference type="EMBL" id="CP158357">
    <property type="protein sequence ID" value="XBX78410.1"/>
    <property type="molecule type" value="Genomic_DNA"/>
</dbReference>
<accession>A0AAU7VX62</accession>
<dbReference type="GO" id="GO:0016787">
    <property type="term" value="F:hydrolase activity"/>
    <property type="evidence" value="ECO:0007669"/>
    <property type="project" value="UniProtKB-KW"/>
</dbReference>
<evidence type="ECO:0000313" key="1">
    <source>
        <dbReference type="EMBL" id="XBX78410.1"/>
    </source>
</evidence>
<dbReference type="InterPro" id="IPR006175">
    <property type="entry name" value="YjgF/YER057c/UK114"/>
</dbReference>
<dbReference type="Gene3D" id="3.30.1330.40">
    <property type="entry name" value="RutC-like"/>
    <property type="match status" value="1"/>
</dbReference>
<dbReference type="Pfam" id="PF01042">
    <property type="entry name" value="Ribonuc_L-PSP"/>
    <property type="match status" value="1"/>
</dbReference>